<accession>A0A5B0QFX6</accession>
<evidence type="ECO:0000313" key="2">
    <source>
        <dbReference type="EMBL" id="KAA1112009.1"/>
    </source>
</evidence>
<dbReference type="Proteomes" id="UP000324748">
    <property type="component" value="Unassembled WGS sequence"/>
</dbReference>
<comment type="caution">
    <text evidence="2">The sequence shown here is derived from an EMBL/GenBank/DDBJ whole genome shotgun (WGS) entry which is preliminary data.</text>
</comment>
<organism evidence="2 3">
    <name type="scientific">Puccinia graminis f. sp. tritici</name>
    <dbReference type="NCBI Taxonomy" id="56615"/>
    <lineage>
        <taxon>Eukaryota</taxon>
        <taxon>Fungi</taxon>
        <taxon>Dikarya</taxon>
        <taxon>Basidiomycota</taxon>
        <taxon>Pucciniomycotina</taxon>
        <taxon>Pucciniomycetes</taxon>
        <taxon>Pucciniales</taxon>
        <taxon>Pucciniaceae</taxon>
        <taxon>Puccinia</taxon>
    </lineage>
</organism>
<evidence type="ECO:0000256" key="1">
    <source>
        <dbReference type="SAM" id="MobiDB-lite"/>
    </source>
</evidence>
<sequence length="136" mass="15665">MLHLTSGCLNPSLRIDESIRPEAAQAVDLLDRHDRACEDKGYRRVLKKQNEKWRYVNTESKVLSLREMVSRELGLNVSVSHPRLWYLRITNSSAPMKNLGTPPIPRPDSQGQLPDDEDAARLKQLMYELDRLSRPT</sequence>
<dbReference type="AlphaFoldDB" id="A0A5B0QFX6"/>
<proteinExistence type="predicted"/>
<name>A0A5B0QFX6_PUCGR</name>
<dbReference type="OrthoDB" id="2495276at2759"/>
<protein>
    <submittedName>
        <fullName evidence="2">Uncharacterized protein</fullName>
    </submittedName>
</protein>
<gene>
    <name evidence="2" type="ORF">PGT21_019963</name>
</gene>
<keyword evidence="3" id="KW-1185">Reference proteome</keyword>
<feature type="region of interest" description="Disordered" evidence="1">
    <location>
        <begin position="93"/>
        <end position="117"/>
    </location>
</feature>
<evidence type="ECO:0000313" key="3">
    <source>
        <dbReference type="Proteomes" id="UP000324748"/>
    </source>
</evidence>
<dbReference type="EMBL" id="VSWC01000016">
    <property type="protein sequence ID" value="KAA1112009.1"/>
    <property type="molecule type" value="Genomic_DNA"/>
</dbReference>
<reference evidence="2 3" key="1">
    <citation type="submission" date="2019-05" db="EMBL/GenBank/DDBJ databases">
        <title>Emergence of the Ug99 lineage of the wheat stem rust pathogen through somatic hybridization.</title>
        <authorList>
            <person name="Li F."/>
            <person name="Upadhyaya N.M."/>
            <person name="Sperschneider J."/>
            <person name="Matny O."/>
            <person name="Nguyen-Phuc H."/>
            <person name="Mago R."/>
            <person name="Raley C."/>
            <person name="Miller M.E."/>
            <person name="Silverstein K.A.T."/>
            <person name="Henningsen E."/>
            <person name="Hirsch C.D."/>
            <person name="Visser B."/>
            <person name="Pretorius Z.A."/>
            <person name="Steffenson B.J."/>
            <person name="Schwessinger B."/>
            <person name="Dodds P.N."/>
            <person name="Figueroa M."/>
        </authorList>
    </citation>
    <scope>NUCLEOTIDE SEQUENCE [LARGE SCALE GENOMIC DNA]</scope>
    <source>
        <strain evidence="2">21-0</strain>
    </source>
</reference>